<gene>
    <name evidence="1" type="ORF">GALL_314330</name>
</gene>
<comment type="caution">
    <text evidence="1">The sequence shown here is derived from an EMBL/GenBank/DDBJ whole genome shotgun (WGS) entry which is preliminary data.</text>
</comment>
<proteinExistence type="predicted"/>
<sequence length="200" mass="21208">MLIDLDVIRPDFGPHAQAGKAFAQVIHGNFEAHGAVVPGGFAQHGVFQRGGVLGQFDDDLVGPKAGFGDAAQGFAAAPAFHQQRIRADVEEYLARELELGAGLQHDGAAQVFNFQRSAMLSSGLEQHQRRMQRAVGGSADQPLIAKDRGIAHLHDGLEYCAQASFADDFIETLPLLGCLLICVGGLLRDGKLDHDGSAGN</sequence>
<accession>A0A1J5RF18</accession>
<reference evidence="1" key="1">
    <citation type="submission" date="2016-10" db="EMBL/GenBank/DDBJ databases">
        <title>Sequence of Gallionella enrichment culture.</title>
        <authorList>
            <person name="Poehlein A."/>
            <person name="Muehling M."/>
            <person name="Daniel R."/>
        </authorList>
    </citation>
    <scope>NUCLEOTIDE SEQUENCE</scope>
</reference>
<dbReference type="AlphaFoldDB" id="A0A1J5RF18"/>
<evidence type="ECO:0000313" key="1">
    <source>
        <dbReference type="EMBL" id="OIQ86725.1"/>
    </source>
</evidence>
<name>A0A1J5RF18_9ZZZZ</name>
<organism evidence="1">
    <name type="scientific">mine drainage metagenome</name>
    <dbReference type="NCBI Taxonomy" id="410659"/>
    <lineage>
        <taxon>unclassified sequences</taxon>
        <taxon>metagenomes</taxon>
        <taxon>ecological metagenomes</taxon>
    </lineage>
</organism>
<protein>
    <submittedName>
        <fullName evidence="1">Uncharacterized protein</fullName>
    </submittedName>
</protein>
<dbReference type="EMBL" id="MLJW01000463">
    <property type="protein sequence ID" value="OIQ86725.1"/>
    <property type="molecule type" value="Genomic_DNA"/>
</dbReference>